<gene>
    <name evidence="1" type="ORF">B2A_08317</name>
</gene>
<feature type="non-terminal residue" evidence="1">
    <location>
        <position position="49"/>
    </location>
</feature>
<reference evidence="1" key="1">
    <citation type="submission" date="2013-08" db="EMBL/GenBank/DDBJ databases">
        <authorList>
            <person name="Mendez C."/>
            <person name="Richter M."/>
            <person name="Ferrer M."/>
            <person name="Sanchez J."/>
        </authorList>
    </citation>
    <scope>NUCLEOTIDE SEQUENCE</scope>
</reference>
<sequence length="49" mass="5655">MLLTKRIGNAQRMLPMAWLDRPRRNVWIGATVVNQEEADRDIPKLIAVP</sequence>
<accession>T0ZT62</accession>
<name>T0ZT62_9ZZZZ</name>
<organism evidence="1">
    <name type="scientific">mine drainage metagenome</name>
    <dbReference type="NCBI Taxonomy" id="410659"/>
    <lineage>
        <taxon>unclassified sequences</taxon>
        <taxon>metagenomes</taxon>
        <taxon>ecological metagenomes</taxon>
    </lineage>
</organism>
<protein>
    <submittedName>
        <fullName evidence="1">Phage Gp37Gp68 family protein</fullName>
    </submittedName>
</protein>
<dbReference type="InterPro" id="IPR011101">
    <property type="entry name" value="DUF5131"/>
</dbReference>
<dbReference type="AlphaFoldDB" id="T0ZT62"/>
<evidence type="ECO:0000313" key="1">
    <source>
        <dbReference type="EMBL" id="EQD47747.1"/>
    </source>
</evidence>
<reference evidence="1" key="2">
    <citation type="journal article" date="2014" name="ISME J.">
        <title>Microbial stratification in low pH oxic and suboxic macroscopic growths along an acid mine drainage.</title>
        <authorList>
            <person name="Mendez-Garcia C."/>
            <person name="Mesa V."/>
            <person name="Sprenger R.R."/>
            <person name="Richter M."/>
            <person name="Diez M.S."/>
            <person name="Solano J."/>
            <person name="Bargiela R."/>
            <person name="Golyshina O.V."/>
            <person name="Manteca A."/>
            <person name="Ramos J.L."/>
            <person name="Gallego J.R."/>
            <person name="Llorente I."/>
            <person name="Martins Dos Santos V.A."/>
            <person name="Jensen O.N."/>
            <person name="Pelaez A.I."/>
            <person name="Sanchez J."/>
            <person name="Ferrer M."/>
        </authorList>
    </citation>
    <scope>NUCLEOTIDE SEQUENCE</scope>
</reference>
<dbReference type="EMBL" id="AUZZ01005983">
    <property type="protein sequence ID" value="EQD47747.1"/>
    <property type="molecule type" value="Genomic_DNA"/>
</dbReference>
<dbReference type="Pfam" id="PF07505">
    <property type="entry name" value="DUF5131"/>
    <property type="match status" value="1"/>
</dbReference>
<comment type="caution">
    <text evidence="1">The sequence shown here is derived from an EMBL/GenBank/DDBJ whole genome shotgun (WGS) entry which is preliminary data.</text>
</comment>
<proteinExistence type="predicted"/>